<dbReference type="Proteomes" id="UP000245698">
    <property type="component" value="Unassembled WGS sequence"/>
</dbReference>
<accession>A0A2P9AXR4</accession>
<evidence type="ECO:0000313" key="2">
    <source>
        <dbReference type="Proteomes" id="UP000245698"/>
    </source>
</evidence>
<keyword evidence="2" id="KW-1185">Reference proteome</keyword>
<proteinExistence type="predicted"/>
<gene>
    <name evidence="1" type="ORF">BQ8482_90335</name>
</gene>
<protein>
    <submittedName>
        <fullName evidence="1">Uncharacterized protein</fullName>
    </submittedName>
</protein>
<dbReference type="EMBL" id="FUIG01000103">
    <property type="protein sequence ID" value="SJM35960.1"/>
    <property type="molecule type" value="Genomic_DNA"/>
</dbReference>
<name>A0A2P9AXR4_9HYPH</name>
<reference evidence="2" key="1">
    <citation type="submission" date="2016-12" db="EMBL/GenBank/DDBJ databases">
        <authorList>
            <person name="Brunel B."/>
        </authorList>
    </citation>
    <scope>NUCLEOTIDE SEQUENCE [LARGE SCALE GENOMIC DNA]</scope>
</reference>
<dbReference type="AlphaFoldDB" id="A0A2P9AXR4"/>
<evidence type="ECO:0000313" key="1">
    <source>
        <dbReference type="EMBL" id="SJM35960.1"/>
    </source>
</evidence>
<organism evidence="1 2">
    <name type="scientific">Mesorhizobium delmotii</name>
    <dbReference type="NCBI Taxonomy" id="1631247"/>
    <lineage>
        <taxon>Bacteria</taxon>
        <taxon>Pseudomonadati</taxon>
        <taxon>Pseudomonadota</taxon>
        <taxon>Alphaproteobacteria</taxon>
        <taxon>Hyphomicrobiales</taxon>
        <taxon>Phyllobacteriaceae</taxon>
        <taxon>Mesorhizobium</taxon>
    </lineage>
</organism>
<sequence>MPFAPSRRPNADPISSLVARLTEVKTIILYIINKRELSLIYNKQTSVFAACFLPKADGSATHDAV</sequence>